<evidence type="ECO:0000313" key="3">
    <source>
        <dbReference type="Proteomes" id="UP000030101"/>
    </source>
</evidence>
<sequence length="251" mass="27978">MLGLLKKKIEEVGQYFLLMKRVFERPDKFRMFLREMLKEMYKLGYDSLWIVIIISFFIGAVITIQLGLNLTSPLIPKFTIGFTTREIVLLEFSSTVMCLILAGKIGSSVASEIGTMRVSEQIDAIEIMGINSANFLILPKIVGIMLFVPVLVLISMFTGIIGGYIACSINPEMPISAYIQGIQYLFEPYYLFYSMVKSEVYVFLIASIAAFYGYFVKGGALEVGKASTKAVVSSSIMILVADLLLTQLMLV</sequence>
<name>A0ABR4XMU7_9PORP</name>
<evidence type="ECO:0000313" key="2">
    <source>
        <dbReference type="EMBL" id="KGN93270.1"/>
    </source>
</evidence>
<proteinExistence type="predicted"/>
<dbReference type="InterPro" id="IPR030802">
    <property type="entry name" value="Permease_MalE"/>
</dbReference>
<dbReference type="PANTHER" id="PTHR30188:SF4">
    <property type="entry name" value="PROTEIN TRIGALACTOSYLDIACYLGLYCEROL 1, CHLOROPLASTIC"/>
    <property type="match status" value="1"/>
</dbReference>
<evidence type="ECO:0000256" key="1">
    <source>
        <dbReference type="SAM" id="Phobius"/>
    </source>
</evidence>
<feature type="transmembrane region" description="Helical" evidence="1">
    <location>
        <begin position="200"/>
        <end position="218"/>
    </location>
</feature>
<gene>
    <name evidence="2" type="ORF">HQ43_01035</name>
</gene>
<accession>A0ABR4XMU7</accession>
<dbReference type="PANTHER" id="PTHR30188">
    <property type="entry name" value="ABC TRANSPORTER PERMEASE PROTEIN-RELATED"/>
    <property type="match status" value="1"/>
</dbReference>
<dbReference type="RefSeq" id="WP_036789020.1">
    <property type="nucleotide sequence ID" value="NZ_JQZV01000003.1"/>
</dbReference>
<keyword evidence="1" id="KW-0472">Membrane</keyword>
<dbReference type="Proteomes" id="UP000030101">
    <property type="component" value="Unassembled WGS sequence"/>
</dbReference>
<feature type="transmembrane region" description="Helical" evidence="1">
    <location>
        <begin position="43"/>
        <end position="67"/>
    </location>
</feature>
<protein>
    <recommendedName>
        <fullName evidence="4">Phospholipid/cholesterol/gamma-HCH transport system permease protein</fullName>
    </recommendedName>
</protein>
<keyword evidence="1" id="KW-0812">Transmembrane</keyword>
<keyword evidence="1" id="KW-1133">Transmembrane helix</keyword>
<keyword evidence="3" id="KW-1185">Reference proteome</keyword>
<feature type="transmembrane region" description="Helical" evidence="1">
    <location>
        <begin position="141"/>
        <end position="166"/>
    </location>
</feature>
<dbReference type="Pfam" id="PF02405">
    <property type="entry name" value="MlaE"/>
    <property type="match status" value="1"/>
</dbReference>
<organism evidence="2 3">
    <name type="scientific">Porphyromonas canoris</name>
    <dbReference type="NCBI Taxonomy" id="36875"/>
    <lineage>
        <taxon>Bacteria</taxon>
        <taxon>Pseudomonadati</taxon>
        <taxon>Bacteroidota</taxon>
        <taxon>Bacteroidia</taxon>
        <taxon>Bacteroidales</taxon>
        <taxon>Porphyromonadaceae</taxon>
        <taxon>Porphyromonas</taxon>
    </lineage>
</organism>
<feature type="transmembrane region" description="Helical" evidence="1">
    <location>
        <begin position="230"/>
        <end position="250"/>
    </location>
</feature>
<dbReference type="EMBL" id="JQZV01000003">
    <property type="protein sequence ID" value="KGN93270.1"/>
    <property type="molecule type" value="Genomic_DNA"/>
</dbReference>
<reference evidence="2 3" key="1">
    <citation type="submission" date="2014-08" db="EMBL/GenBank/DDBJ databases">
        <title>Porphyromonas canoris strain:OH2762 Genome sequencing.</title>
        <authorList>
            <person name="Wallis C."/>
            <person name="Deusch O."/>
            <person name="O'Flynn C."/>
            <person name="Davis I."/>
            <person name="Jospin G."/>
            <person name="Darling A.E."/>
            <person name="Coil D.A."/>
            <person name="Alexiev A."/>
            <person name="Horsfall A."/>
            <person name="Kirkwood N."/>
            <person name="Harris S."/>
            <person name="Eisen J.A."/>
        </authorList>
    </citation>
    <scope>NUCLEOTIDE SEQUENCE [LARGE SCALE GENOMIC DNA]</scope>
    <source>
        <strain evidence="3">COT-108 OH2762</strain>
    </source>
</reference>
<feature type="transmembrane region" description="Helical" evidence="1">
    <location>
        <begin position="87"/>
        <end position="107"/>
    </location>
</feature>
<evidence type="ECO:0008006" key="4">
    <source>
        <dbReference type="Google" id="ProtNLM"/>
    </source>
</evidence>
<comment type="caution">
    <text evidence="2">The sequence shown here is derived from an EMBL/GenBank/DDBJ whole genome shotgun (WGS) entry which is preliminary data.</text>
</comment>